<proteinExistence type="predicted"/>
<reference evidence="2" key="1">
    <citation type="submission" date="2020-03" db="EMBL/GenBank/DDBJ databases">
        <title>The deep terrestrial virosphere.</title>
        <authorList>
            <person name="Holmfeldt K."/>
            <person name="Nilsson E."/>
            <person name="Simone D."/>
            <person name="Lopez-Fernandez M."/>
            <person name="Wu X."/>
            <person name="de Brujin I."/>
            <person name="Lundin D."/>
            <person name="Andersson A."/>
            <person name="Bertilsson S."/>
            <person name="Dopson M."/>
        </authorList>
    </citation>
    <scope>NUCLEOTIDE SEQUENCE</scope>
    <source>
        <strain evidence="3">MM415A00385</strain>
        <strain evidence="2">MM415B00526</strain>
    </source>
</reference>
<dbReference type="NCBIfam" id="TIGR02605">
    <property type="entry name" value="CxxC_CxxC_SSSS"/>
    <property type="match status" value="1"/>
</dbReference>
<dbReference type="EMBL" id="MT142492">
    <property type="protein sequence ID" value="QJA82634.1"/>
    <property type="molecule type" value="Genomic_DNA"/>
</dbReference>
<accession>A0A6M3J525</accession>
<dbReference type="EMBL" id="MT141516">
    <property type="protein sequence ID" value="QJA64251.1"/>
    <property type="molecule type" value="Genomic_DNA"/>
</dbReference>
<evidence type="ECO:0000259" key="1">
    <source>
        <dbReference type="SMART" id="SM00834"/>
    </source>
</evidence>
<evidence type="ECO:0000313" key="2">
    <source>
        <dbReference type="EMBL" id="QJA64251.1"/>
    </source>
</evidence>
<dbReference type="SMART" id="SM00834">
    <property type="entry name" value="CxxC_CXXC_SSSS"/>
    <property type="match status" value="1"/>
</dbReference>
<organism evidence="2">
    <name type="scientific">viral metagenome</name>
    <dbReference type="NCBI Taxonomy" id="1070528"/>
    <lineage>
        <taxon>unclassified sequences</taxon>
        <taxon>metagenomes</taxon>
        <taxon>organismal metagenomes</taxon>
    </lineage>
</organism>
<protein>
    <recommendedName>
        <fullName evidence="1">Putative regulatory protein FmdB zinc ribbon domain-containing protein</fullName>
    </recommendedName>
</protein>
<gene>
    <name evidence="3" type="ORF">MM415A00385_0024</name>
    <name evidence="2" type="ORF">MM415B00526_0014</name>
</gene>
<feature type="domain" description="Putative regulatory protein FmdB zinc ribbon" evidence="1">
    <location>
        <begin position="1"/>
        <end position="41"/>
    </location>
</feature>
<dbReference type="AlphaFoldDB" id="A0A6M3J525"/>
<evidence type="ECO:0000313" key="3">
    <source>
        <dbReference type="EMBL" id="QJA82634.1"/>
    </source>
</evidence>
<dbReference type="InterPro" id="IPR013429">
    <property type="entry name" value="Regulatory_FmdB_Zinc_ribbon"/>
</dbReference>
<name>A0A6M3J525_9ZZZZ</name>
<sequence length="69" mass="8155">MIYEYKCDNCQLPVEIKKPMKDAERKEKCQQCGYVMRRVYSPLATVWGLGGWDYDKEGMGDDLILRHHD</sequence>